<dbReference type="Pfam" id="PF14520">
    <property type="entry name" value="HHH_5"/>
    <property type="match status" value="1"/>
</dbReference>
<protein>
    <submittedName>
        <fullName evidence="2">Poly(R)-hydroxyalkanoic acid synthase subunit PhaC</fullName>
    </submittedName>
</protein>
<dbReference type="Gene3D" id="1.10.150.20">
    <property type="entry name" value="5' to 3' exonuclease, C-terminal subdomain"/>
    <property type="match status" value="1"/>
</dbReference>
<organism evidence="2 3">
    <name type="scientific">Halococcus salifodinae DSM 8989</name>
    <dbReference type="NCBI Taxonomy" id="1227456"/>
    <lineage>
        <taxon>Archaea</taxon>
        <taxon>Methanobacteriati</taxon>
        <taxon>Methanobacteriota</taxon>
        <taxon>Stenosarchaea group</taxon>
        <taxon>Halobacteria</taxon>
        <taxon>Halobacteriales</taxon>
        <taxon>Halococcaceae</taxon>
        <taxon>Halococcus</taxon>
    </lineage>
</organism>
<proteinExistence type="predicted"/>
<feature type="compositionally biased region" description="Acidic residues" evidence="1">
    <location>
        <begin position="12"/>
        <end position="21"/>
    </location>
</feature>
<dbReference type="STRING" id="1227456.C450_20766"/>
<evidence type="ECO:0000313" key="2">
    <source>
        <dbReference type="EMBL" id="EMA47790.1"/>
    </source>
</evidence>
<dbReference type="InterPro" id="IPR010995">
    <property type="entry name" value="DNA_repair_Rad51/TF_NusA_a-hlx"/>
</dbReference>
<dbReference type="GO" id="GO:0000166">
    <property type="term" value="F:nucleotide binding"/>
    <property type="evidence" value="ECO:0007669"/>
    <property type="project" value="InterPro"/>
</dbReference>
<feature type="compositionally biased region" description="Polar residues" evidence="1">
    <location>
        <begin position="1"/>
        <end position="11"/>
    </location>
</feature>
<gene>
    <name evidence="2" type="ORF">C450_20766</name>
</gene>
<keyword evidence="3" id="KW-1185">Reference proteome</keyword>
<dbReference type="SUPFAM" id="SSF47794">
    <property type="entry name" value="Rad51 N-terminal domain-like"/>
    <property type="match status" value="1"/>
</dbReference>
<dbReference type="PATRIC" id="fig|1227456.3.peg.4184"/>
<dbReference type="Proteomes" id="UP000011625">
    <property type="component" value="Unassembled WGS sequence"/>
</dbReference>
<name>M0MTI5_9EURY</name>
<sequence length="105" mass="11534">MPNNQPRTTTEQSDDHDEDEGVPVGDRPPFAMCARDSNGEQSPDLTSLDGVGPALAHRLPDEGYETIADLADATREDLLTIDEIGERRARLIIAEVNNHKVGEQR</sequence>
<dbReference type="AlphaFoldDB" id="M0MTI5"/>
<evidence type="ECO:0000256" key="1">
    <source>
        <dbReference type="SAM" id="MobiDB-lite"/>
    </source>
</evidence>
<dbReference type="EMBL" id="AOME01000108">
    <property type="protein sequence ID" value="EMA47790.1"/>
    <property type="molecule type" value="Genomic_DNA"/>
</dbReference>
<evidence type="ECO:0000313" key="3">
    <source>
        <dbReference type="Proteomes" id="UP000011625"/>
    </source>
</evidence>
<feature type="region of interest" description="Disordered" evidence="1">
    <location>
        <begin position="1"/>
        <end position="57"/>
    </location>
</feature>
<reference evidence="2 3" key="1">
    <citation type="journal article" date="2014" name="PLoS Genet.">
        <title>Phylogenetically driven sequencing of extremely halophilic archaea reveals strategies for static and dynamic osmo-response.</title>
        <authorList>
            <person name="Becker E.A."/>
            <person name="Seitzer P.M."/>
            <person name="Tritt A."/>
            <person name="Larsen D."/>
            <person name="Krusor M."/>
            <person name="Yao A.I."/>
            <person name="Wu D."/>
            <person name="Madern D."/>
            <person name="Eisen J.A."/>
            <person name="Darling A.E."/>
            <person name="Facciotti M.T."/>
        </authorList>
    </citation>
    <scope>NUCLEOTIDE SEQUENCE [LARGE SCALE GENOMIC DNA]</scope>
    <source>
        <strain evidence="2 3">DSM 8989</strain>
    </source>
</reference>
<accession>M0MTI5</accession>
<dbReference type="RefSeq" id="WP_005047080.1">
    <property type="nucleotide sequence ID" value="NZ_AOME01000108.1"/>
</dbReference>
<comment type="caution">
    <text evidence="2">The sequence shown here is derived from an EMBL/GenBank/DDBJ whole genome shotgun (WGS) entry which is preliminary data.</text>
</comment>